<dbReference type="GO" id="GO:0009295">
    <property type="term" value="C:nucleoid"/>
    <property type="evidence" value="ECO:0007669"/>
    <property type="project" value="TreeGrafter"/>
</dbReference>
<keyword evidence="1 3" id="KW-0238">DNA-binding</keyword>
<gene>
    <name evidence="6" type="ORF">SAMN05877753_101649</name>
</gene>
<dbReference type="Gene3D" id="2.40.50.140">
    <property type="entry name" value="Nucleic acid-binding proteins"/>
    <property type="match status" value="1"/>
</dbReference>
<dbReference type="PIRSF" id="PIRSF002070">
    <property type="entry name" value="SSB"/>
    <property type="match status" value="1"/>
</dbReference>
<dbReference type="RefSeq" id="WP_097157133.1">
    <property type="nucleotide sequence ID" value="NZ_JBEPMQ010000003.1"/>
</dbReference>
<dbReference type="PANTHER" id="PTHR10302">
    <property type="entry name" value="SINGLE-STRANDED DNA-BINDING PROTEIN"/>
    <property type="match status" value="1"/>
</dbReference>
<dbReference type="EMBL" id="OAOP01000001">
    <property type="protein sequence ID" value="SNX67330.1"/>
    <property type="molecule type" value="Genomic_DNA"/>
</dbReference>
<comment type="caution">
    <text evidence="3">Lacks conserved residue(s) required for the propagation of feature annotation.</text>
</comment>
<dbReference type="AlphaFoldDB" id="A0A285CII3"/>
<sequence>MLNQVALVGRLTRDPEVRRTPEGTAVTNVTIAINRHFRNQQGEIEADFVPCTIWRKAAENTAQYCKKGSLVGVIGKIQTRTYENQEGKRVYVTEVIADSIQFIDTRNSRQNHEAAKESTIEATKEVTKEPEQKESIEEILFK</sequence>
<dbReference type="NCBIfam" id="TIGR00621">
    <property type="entry name" value="ssb"/>
    <property type="match status" value="1"/>
</dbReference>
<evidence type="ECO:0000256" key="1">
    <source>
        <dbReference type="ARBA" id="ARBA00023125"/>
    </source>
</evidence>
<accession>A0A285CII3</accession>
<name>A0A285CII3_9BACI</name>
<dbReference type="Pfam" id="PF00436">
    <property type="entry name" value="SSB"/>
    <property type="match status" value="1"/>
</dbReference>
<dbReference type="InterPro" id="IPR011344">
    <property type="entry name" value="ssDNA-bd"/>
</dbReference>
<comment type="subunit">
    <text evidence="3">Homotetramer.</text>
</comment>
<dbReference type="CDD" id="cd04496">
    <property type="entry name" value="SSB_OBF"/>
    <property type="match status" value="1"/>
</dbReference>
<dbReference type="Proteomes" id="UP000219546">
    <property type="component" value="Unassembled WGS sequence"/>
</dbReference>
<dbReference type="HAMAP" id="MF_00984">
    <property type="entry name" value="SSB"/>
    <property type="match status" value="1"/>
</dbReference>
<dbReference type="GO" id="GO:0006310">
    <property type="term" value="P:DNA recombination"/>
    <property type="evidence" value="ECO:0007669"/>
    <property type="project" value="UniProtKB-KW"/>
</dbReference>
<dbReference type="FunFam" id="2.40.50.140:FF:000084">
    <property type="entry name" value="Single-stranded DNA-binding protein"/>
    <property type="match status" value="1"/>
</dbReference>
<dbReference type="SUPFAM" id="SSF50249">
    <property type="entry name" value="Nucleic acid-binding proteins"/>
    <property type="match status" value="1"/>
</dbReference>
<keyword evidence="7" id="KW-1185">Reference proteome</keyword>
<organism evidence="6 7">
    <name type="scientific">Bacillus oleivorans</name>
    <dbReference type="NCBI Taxonomy" id="1448271"/>
    <lineage>
        <taxon>Bacteria</taxon>
        <taxon>Bacillati</taxon>
        <taxon>Bacillota</taxon>
        <taxon>Bacilli</taxon>
        <taxon>Bacillales</taxon>
        <taxon>Bacillaceae</taxon>
        <taxon>Bacillus</taxon>
    </lineage>
</organism>
<reference evidence="6 7" key="1">
    <citation type="submission" date="2017-08" db="EMBL/GenBank/DDBJ databases">
        <authorList>
            <person name="de Groot N.N."/>
        </authorList>
    </citation>
    <scope>NUCLEOTIDE SEQUENCE [LARGE SCALE GENOMIC DNA]</scope>
    <source>
        <strain evidence="6 7">JC228</strain>
    </source>
</reference>
<dbReference type="PANTHER" id="PTHR10302:SF27">
    <property type="entry name" value="SINGLE-STRANDED DNA-BINDING PROTEIN"/>
    <property type="match status" value="1"/>
</dbReference>
<evidence type="ECO:0000256" key="2">
    <source>
        <dbReference type="ARBA" id="ARBA00023172"/>
    </source>
</evidence>
<dbReference type="PROSITE" id="PS50935">
    <property type="entry name" value="SSB"/>
    <property type="match status" value="1"/>
</dbReference>
<dbReference type="GO" id="GO:0006260">
    <property type="term" value="P:DNA replication"/>
    <property type="evidence" value="ECO:0007669"/>
    <property type="project" value="InterPro"/>
</dbReference>
<dbReference type="InterPro" id="IPR012340">
    <property type="entry name" value="NA-bd_OB-fold"/>
</dbReference>
<dbReference type="GO" id="GO:0003697">
    <property type="term" value="F:single-stranded DNA binding"/>
    <property type="evidence" value="ECO:0007669"/>
    <property type="project" value="UniProtKB-UniRule"/>
</dbReference>
<proteinExistence type="inferred from homology"/>
<evidence type="ECO:0000256" key="3">
    <source>
        <dbReference type="HAMAP-Rule" id="MF_00984"/>
    </source>
</evidence>
<feature type="region of interest" description="Disordered" evidence="5">
    <location>
        <begin position="107"/>
        <end position="142"/>
    </location>
</feature>
<evidence type="ECO:0000256" key="5">
    <source>
        <dbReference type="SAM" id="MobiDB-lite"/>
    </source>
</evidence>
<evidence type="ECO:0000313" key="6">
    <source>
        <dbReference type="EMBL" id="SNX67330.1"/>
    </source>
</evidence>
<dbReference type="OrthoDB" id="9809878at2"/>
<evidence type="ECO:0000313" key="7">
    <source>
        <dbReference type="Proteomes" id="UP000219546"/>
    </source>
</evidence>
<keyword evidence="2" id="KW-0233">DNA recombination</keyword>
<protein>
    <recommendedName>
        <fullName evidence="3 4">Single-stranded DNA-binding protein</fullName>
        <shortName evidence="3">SSB</shortName>
    </recommendedName>
</protein>
<dbReference type="InterPro" id="IPR000424">
    <property type="entry name" value="Primosome_PriB/ssb"/>
</dbReference>
<evidence type="ECO:0000256" key="4">
    <source>
        <dbReference type="PIRNR" id="PIRNR002070"/>
    </source>
</evidence>